<dbReference type="AlphaFoldDB" id="A0A4P2VNC9"/>
<reference evidence="2 3" key="1">
    <citation type="submission" date="2018-12" db="EMBL/GenBank/DDBJ databases">
        <title>Rubrispira sanarue gen. nov., sp., nov., a member of the order Silvanigrellales, isolated from a brackish lake in Hamamatsu Japan.</title>
        <authorList>
            <person name="Maejima Y."/>
            <person name="Iino T."/>
            <person name="Muraguchi Y."/>
            <person name="Fukuda K."/>
            <person name="Nojiri H."/>
            <person name="Ohkuma M."/>
            <person name="Moriuchi R."/>
            <person name="Dohra H."/>
            <person name="Kimbara K."/>
            <person name="Shintani M."/>
        </authorList>
    </citation>
    <scope>NUCLEOTIDE SEQUENCE [LARGE SCALE GENOMIC DNA]</scope>
    <source>
        <strain evidence="2 3">RF1110005</strain>
    </source>
</reference>
<dbReference type="RefSeq" id="WP_130608219.1">
    <property type="nucleotide sequence ID" value="NZ_AP019368.1"/>
</dbReference>
<organism evidence="2 3">
    <name type="scientific">Fluviispira sanaruensis</name>
    <dbReference type="NCBI Taxonomy" id="2493639"/>
    <lineage>
        <taxon>Bacteria</taxon>
        <taxon>Pseudomonadati</taxon>
        <taxon>Bdellovibrionota</taxon>
        <taxon>Oligoflexia</taxon>
        <taxon>Silvanigrellales</taxon>
        <taxon>Silvanigrellaceae</taxon>
        <taxon>Fluviispira</taxon>
    </lineage>
</organism>
<dbReference type="InterPro" id="IPR012654">
    <property type="entry name" value="CHP02391"/>
</dbReference>
<dbReference type="NCBIfam" id="TIGR02391">
    <property type="entry name" value="hypoth_ymh"/>
    <property type="match status" value="1"/>
</dbReference>
<dbReference type="EMBL" id="AP019368">
    <property type="protein sequence ID" value="BBH53079.1"/>
    <property type="molecule type" value="Genomic_DNA"/>
</dbReference>
<name>A0A4P2VNC9_FLUSA</name>
<evidence type="ECO:0000313" key="2">
    <source>
        <dbReference type="EMBL" id="BBH53079.1"/>
    </source>
</evidence>
<protein>
    <submittedName>
        <fullName evidence="2">TIGR02391 family protein</fullName>
    </submittedName>
</protein>
<dbReference type="Proteomes" id="UP000291236">
    <property type="component" value="Chromosome"/>
</dbReference>
<proteinExistence type="predicted"/>
<accession>A0A4P2VNC9</accession>
<sequence>MKKSSSLSSFSEGAIESIAKLLGDVGSGSDISRVLNERNIEDDSGHSTKWRRLYHVFLTAQKKYNCPNHILDFIKSYLTPARFVGRSDEFEKTRRELNAIISFEGLEYGEDGNFRIIKAVSTLSEAEQRLNTIRKKFQGRNLHYEVLKYCKTELLQNNYFHAVFEASKGLAQRVRELSGISLDGSALVDKVFSIDLPYLAINSLQSETERSEHKGFAALLKGCFAAVRNPLAHEPKILWNGEEDAADYLSLISLLHRKLDCAVTTHLKRE</sequence>
<evidence type="ECO:0000259" key="1">
    <source>
        <dbReference type="Pfam" id="PF09509"/>
    </source>
</evidence>
<dbReference type="Pfam" id="PF09509">
    <property type="entry name" value="Hypoth_Ymh"/>
    <property type="match status" value="1"/>
</dbReference>
<keyword evidence="3" id="KW-1185">Reference proteome</keyword>
<dbReference type="OrthoDB" id="1863356at2"/>
<dbReference type="KEGG" id="sbf:JCM31447_15220"/>
<evidence type="ECO:0000313" key="3">
    <source>
        <dbReference type="Proteomes" id="UP000291236"/>
    </source>
</evidence>
<feature type="domain" description="Conserved hypothetical protein CHP02391" evidence="1">
    <location>
        <begin position="140"/>
        <end position="259"/>
    </location>
</feature>
<gene>
    <name evidence="2" type="ORF">JCM31447_15220</name>
</gene>